<evidence type="ECO:0000313" key="1">
    <source>
        <dbReference type="EMBL" id="MFC4310864.1"/>
    </source>
</evidence>
<accession>A0ABV8STB2</accession>
<protein>
    <recommendedName>
        <fullName evidence="3">Antirepressor protein C-terminal domain-containing protein</fullName>
    </recommendedName>
</protein>
<evidence type="ECO:0008006" key="3">
    <source>
        <dbReference type="Google" id="ProtNLM"/>
    </source>
</evidence>
<evidence type="ECO:0000313" key="2">
    <source>
        <dbReference type="Proteomes" id="UP001595904"/>
    </source>
</evidence>
<name>A0ABV8STB2_9GAMM</name>
<dbReference type="EMBL" id="JBHSDU010000003">
    <property type="protein sequence ID" value="MFC4310864.1"/>
    <property type="molecule type" value="Genomic_DNA"/>
</dbReference>
<gene>
    <name evidence="1" type="ORF">ACFPN2_17345</name>
</gene>
<organism evidence="1 2">
    <name type="scientific">Steroidobacter flavus</name>
    <dbReference type="NCBI Taxonomy" id="1842136"/>
    <lineage>
        <taxon>Bacteria</taxon>
        <taxon>Pseudomonadati</taxon>
        <taxon>Pseudomonadota</taxon>
        <taxon>Gammaproteobacteria</taxon>
        <taxon>Steroidobacterales</taxon>
        <taxon>Steroidobacteraceae</taxon>
        <taxon>Steroidobacter</taxon>
    </lineage>
</organism>
<dbReference type="Proteomes" id="UP001595904">
    <property type="component" value="Unassembled WGS sequence"/>
</dbReference>
<proteinExistence type="predicted"/>
<keyword evidence="2" id="KW-1185">Reference proteome</keyword>
<reference evidence="2" key="1">
    <citation type="journal article" date="2019" name="Int. J. Syst. Evol. Microbiol.">
        <title>The Global Catalogue of Microorganisms (GCM) 10K type strain sequencing project: providing services to taxonomists for standard genome sequencing and annotation.</title>
        <authorList>
            <consortium name="The Broad Institute Genomics Platform"/>
            <consortium name="The Broad Institute Genome Sequencing Center for Infectious Disease"/>
            <person name="Wu L."/>
            <person name="Ma J."/>
        </authorList>
    </citation>
    <scope>NUCLEOTIDE SEQUENCE [LARGE SCALE GENOMIC DNA]</scope>
    <source>
        <strain evidence="2">CGMCC 1.10759</strain>
    </source>
</reference>
<dbReference type="RefSeq" id="WP_380598719.1">
    <property type="nucleotide sequence ID" value="NZ_JBHSDU010000003.1"/>
</dbReference>
<comment type="caution">
    <text evidence="1">The sequence shown here is derived from an EMBL/GenBank/DDBJ whole genome shotgun (WGS) entry which is preliminary data.</text>
</comment>
<sequence length="155" mass="17800">MTRTGKIRRVDASVIASLVITVDGCKAIKDADLATLFGLGLAAFYKRIGRKLWMLRPGWYFKLAKRYARGRLDTQPSLAFTQNGVLLIASILGDEDSLEIGMDIVQALRHRRRDSAHKKRPVRRKNSAEKSQRYYEAMARMLQGRLHDMLKKMRH</sequence>